<evidence type="ECO:0000259" key="4">
    <source>
        <dbReference type="Pfam" id="PF05678"/>
    </source>
</evidence>
<dbReference type="AlphaFoldDB" id="A0A2C9UUV8"/>
<keyword evidence="6" id="KW-1185">Reference proteome</keyword>
<keyword evidence="2" id="KW-0597">Phosphoprotein</keyword>
<dbReference type="Gramene" id="Manes.12G081300.2.v8.1">
    <property type="protein sequence ID" value="Manes.12G081300.2.v8.1.CDS.1"/>
    <property type="gene ID" value="Manes.12G081300.v8.1"/>
</dbReference>
<dbReference type="Gramene" id="Manes.12G081300.3.v8.1">
    <property type="protein sequence ID" value="Manes.12G081300.3.v8.1.CDS.1"/>
    <property type="gene ID" value="Manes.12G081300.v8.1"/>
</dbReference>
<evidence type="ECO:0000313" key="6">
    <source>
        <dbReference type="Proteomes" id="UP000091857"/>
    </source>
</evidence>
<dbReference type="InterPro" id="IPR039611">
    <property type="entry name" value="VQ_4/11/13/19/31/33"/>
</dbReference>
<dbReference type="OrthoDB" id="783357at2759"/>
<dbReference type="PANTHER" id="PTHR33402">
    <property type="entry name" value="VQ MOTIF-CONTAINING PROTEIN 11-LIKE"/>
    <property type="match status" value="1"/>
</dbReference>
<evidence type="ECO:0000313" key="5">
    <source>
        <dbReference type="EMBL" id="OAY35210.1"/>
    </source>
</evidence>
<keyword evidence="3" id="KW-0539">Nucleus</keyword>
<evidence type="ECO:0000256" key="3">
    <source>
        <dbReference type="ARBA" id="ARBA00023242"/>
    </source>
</evidence>
<dbReference type="PANTHER" id="PTHR33402:SF22">
    <property type="entry name" value="VQ MOTIF-CONTAINING PROTEIN 31"/>
    <property type="match status" value="1"/>
</dbReference>
<dbReference type="STRING" id="3983.A0A2C9UUV8"/>
<dbReference type="GO" id="GO:0005634">
    <property type="term" value="C:nucleus"/>
    <property type="evidence" value="ECO:0007669"/>
    <property type="project" value="UniProtKB-SubCell"/>
</dbReference>
<organism evidence="5 6">
    <name type="scientific">Manihot esculenta</name>
    <name type="common">Cassava</name>
    <name type="synonym">Jatropha manihot</name>
    <dbReference type="NCBI Taxonomy" id="3983"/>
    <lineage>
        <taxon>Eukaryota</taxon>
        <taxon>Viridiplantae</taxon>
        <taxon>Streptophyta</taxon>
        <taxon>Embryophyta</taxon>
        <taxon>Tracheophyta</taxon>
        <taxon>Spermatophyta</taxon>
        <taxon>Magnoliopsida</taxon>
        <taxon>eudicotyledons</taxon>
        <taxon>Gunneridae</taxon>
        <taxon>Pentapetalae</taxon>
        <taxon>rosids</taxon>
        <taxon>fabids</taxon>
        <taxon>Malpighiales</taxon>
        <taxon>Euphorbiaceae</taxon>
        <taxon>Crotonoideae</taxon>
        <taxon>Manihoteae</taxon>
        <taxon>Manihot</taxon>
    </lineage>
</organism>
<name>A0A2C9UUV8_MANES</name>
<gene>
    <name evidence="5" type="ORF">MANES_12G081300v8</name>
</gene>
<accession>A0A2C9UUV8</accession>
<dbReference type="Gramene" id="Manes.12G081300.6.v8.1">
    <property type="protein sequence ID" value="Manes.12G081300.6.v8.1.CDS.1"/>
    <property type="gene ID" value="Manes.12G081300.v8.1"/>
</dbReference>
<comment type="subcellular location">
    <subcellularLocation>
        <location evidence="1">Nucleus</location>
    </subcellularLocation>
</comment>
<comment type="caution">
    <text evidence="5">The sequence shown here is derived from an EMBL/GenBank/DDBJ whole genome shotgun (WGS) entry which is preliminary data.</text>
</comment>
<evidence type="ECO:0000256" key="2">
    <source>
        <dbReference type="ARBA" id="ARBA00022553"/>
    </source>
</evidence>
<protein>
    <recommendedName>
        <fullName evidence="4">VQ domain-containing protein</fullName>
    </recommendedName>
</protein>
<dbReference type="Proteomes" id="UP000091857">
    <property type="component" value="Chromosome 12"/>
</dbReference>
<proteinExistence type="predicted"/>
<dbReference type="InterPro" id="IPR008889">
    <property type="entry name" value="VQ"/>
</dbReference>
<dbReference type="EMBL" id="CM004398">
    <property type="protein sequence ID" value="OAY35210.1"/>
    <property type="molecule type" value="Genomic_DNA"/>
</dbReference>
<dbReference type="Gramene" id="Manes.12G081300.4.v8.1">
    <property type="protein sequence ID" value="Manes.12G081300.4.v8.1.CDS.1"/>
    <property type="gene ID" value="Manes.12G081300.v8.1"/>
</dbReference>
<reference evidence="6" key="1">
    <citation type="journal article" date="2016" name="Nat. Biotechnol.">
        <title>Sequencing wild and cultivated cassava and related species reveals extensive interspecific hybridization and genetic diversity.</title>
        <authorList>
            <person name="Bredeson J.V."/>
            <person name="Lyons J.B."/>
            <person name="Prochnik S.E."/>
            <person name="Wu G.A."/>
            <person name="Ha C.M."/>
            <person name="Edsinger-Gonzales E."/>
            <person name="Grimwood J."/>
            <person name="Schmutz J."/>
            <person name="Rabbi I.Y."/>
            <person name="Egesi C."/>
            <person name="Nauluvula P."/>
            <person name="Lebot V."/>
            <person name="Ndunguru J."/>
            <person name="Mkamilo G."/>
            <person name="Bart R.S."/>
            <person name="Setter T.L."/>
            <person name="Gleadow R.M."/>
            <person name="Kulakow P."/>
            <person name="Ferguson M.E."/>
            <person name="Rounsley S."/>
            <person name="Rokhsar D.S."/>
        </authorList>
    </citation>
    <scope>NUCLEOTIDE SEQUENCE [LARGE SCALE GENOMIC DNA]</scope>
    <source>
        <strain evidence="6">cv. AM560-2</strain>
    </source>
</reference>
<feature type="domain" description="VQ" evidence="4">
    <location>
        <begin position="23"/>
        <end position="43"/>
    </location>
</feature>
<evidence type="ECO:0000256" key="1">
    <source>
        <dbReference type="ARBA" id="ARBA00004123"/>
    </source>
</evidence>
<dbReference type="Gramene" id="Manes.12G081300.5.v8.1">
    <property type="protein sequence ID" value="Manes.12G081300.5.v8.1.CDS.1"/>
    <property type="gene ID" value="Manes.12G081300.v8.1"/>
</dbReference>
<dbReference type="Pfam" id="PF05678">
    <property type="entry name" value="VQ"/>
    <property type="match status" value="1"/>
</dbReference>
<sequence>MKYTSMEKTASKRQGRVGCKPLTTFVQTDTSSFREVVQRLTGPAESNPAQETAASVVARVKRSTSKLHERRHYSRPKLEIVKPPLSFKPLTSPTTLRIPSLLPSPMGTPSKIFSKLSIQELENKGESAICVINSEEEEKAINERRFYLHLSPRSRLGHAEPELLTLFPLTSPKTIDKP</sequence>